<dbReference type="InterPro" id="IPR016181">
    <property type="entry name" value="Acyl_CoA_acyltransferase"/>
</dbReference>
<evidence type="ECO:0000313" key="3">
    <source>
        <dbReference type="Proteomes" id="UP001193035"/>
    </source>
</evidence>
<comment type="caution">
    <text evidence="2">The sequence shown here is derived from an EMBL/GenBank/DDBJ whole genome shotgun (WGS) entry which is preliminary data.</text>
</comment>
<evidence type="ECO:0000259" key="1">
    <source>
        <dbReference type="PROSITE" id="PS51186"/>
    </source>
</evidence>
<protein>
    <submittedName>
        <fullName evidence="2">GNAT family N-acetyltransferase</fullName>
    </submittedName>
</protein>
<dbReference type="Proteomes" id="UP001193035">
    <property type="component" value="Unassembled WGS sequence"/>
</dbReference>
<dbReference type="Gene3D" id="3.40.630.30">
    <property type="match status" value="1"/>
</dbReference>
<dbReference type="PANTHER" id="PTHR43441:SF2">
    <property type="entry name" value="FAMILY ACETYLTRANSFERASE, PUTATIVE (AFU_ORTHOLOGUE AFUA_7G00850)-RELATED"/>
    <property type="match status" value="1"/>
</dbReference>
<accession>A0ABY2X2M1</accession>
<dbReference type="EMBL" id="VCPD01000002">
    <property type="protein sequence ID" value="TMV09184.1"/>
    <property type="molecule type" value="Genomic_DNA"/>
</dbReference>
<proteinExistence type="predicted"/>
<gene>
    <name evidence="2" type="ORF">FGK63_07655</name>
</gene>
<dbReference type="Pfam" id="PF13302">
    <property type="entry name" value="Acetyltransf_3"/>
    <property type="match status" value="1"/>
</dbReference>
<organism evidence="2 3">
    <name type="scientific">Ruegeria sediminis</name>
    <dbReference type="NCBI Taxonomy" id="2583820"/>
    <lineage>
        <taxon>Bacteria</taxon>
        <taxon>Pseudomonadati</taxon>
        <taxon>Pseudomonadota</taxon>
        <taxon>Alphaproteobacteria</taxon>
        <taxon>Rhodobacterales</taxon>
        <taxon>Roseobacteraceae</taxon>
        <taxon>Ruegeria</taxon>
    </lineage>
</organism>
<name>A0ABY2X2M1_9RHOB</name>
<evidence type="ECO:0000313" key="2">
    <source>
        <dbReference type="EMBL" id="TMV09184.1"/>
    </source>
</evidence>
<dbReference type="PANTHER" id="PTHR43441">
    <property type="entry name" value="RIBOSOMAL-PROTEIN-SERINE ACETYLTRANSFERASE"/>
    <property type="match status" value="1"/>
</dbReference>
<feature type="domain" description="N-acetyltransferase" evidence="1">
    <location>
        <begin position="19"/>
        <end position="173"/>
    </location>
</feature>
<reference evidence="2 3" key="1">
    <citation type="submission" date="2019-05" db="EMBL/GenBank/DDBJ databases">
        <title>Ruegeria sp. nov., isolated from tidal flat.</title>
        <authorList>
            <person name="Kim W."/>
        </authorList>
    </citation>
    <scope>NUCLEOTIDE SEQUENCE [LARGE SCALE GENOMIC DNA]</scope>
    <source>
        <strain evidence="2 3">CAU 1488</strain>
    </source>
</reference>
<dbReference type="InterPro" id="IPR051908">
    <property type="entry name" value="Ribosomal_N-acetyltransferase"/>
</dbReference>
<dbReference type="SUPFAM" id="SSF55729">
    <property type="entry name" value="Acyl-CoA N-acyltransferases (Nat)"/>
    <property type="match status" value="1"/>
</dbReference>
<dbReference type="InterPro" id="IPR000182">
    <property type="entry name" value="GNAT_dom"/>
</dbReference>
<sequence>MRGRFCTVVPLDPASHAPGLFRAFAEDTEGRNWTYLPYGPFHSESGFSDWLESSCGGTDPLFHTLLDSAGNPVGMASYLRIDPASGVIEVGHIHFSPLLQRRPEATETMYLMMRRVFDELGYRRYEWKCDALNAPSRRAAERLGFQFEGVFRQATHYKGRNRDTAWYAIIDKDWPRIRDAFEAWLSPDNFDATGQQIRPLMARPDP</sequence>
<keyword evidence="3" id="KW-1185">Reference proteome</keyword>
<dbReference type="PROSITE" id="PS51186">
    <property type="entry name" value="GNAT"/>
    <property type="match status" value="1"/>
</dbReference>